<sequence length="144" mass="16070">MISWLAIVGLTIIVGFIGGIQGGRRLAGDWKSPEEQVFNSHPLLAWIHALAAVAGLVAIVEACLASGWQQIALWCVAAWLCPVLMLLVYRITYSQISYTSFPQWPDVRGWLAWPVKIAAALLMWICALCSRDGWELIRDEFSDR</sequence>
<dbReference type="Proteomes" id="UP000178085">
    <property type="component" value="Unassembled WGS sequence"/>
</dbReference>
<comment type="caution">
    <text evidence="2">The sequence shown here is derived from an EMBL/GenBank/DDBJ whole genome shotgun (WGS) entry which is preliminary data.</text>
</comment>
<keyword evidence="1" id="KW-1133">Transmembrane helix</keyword>
<reference evidence="2 3" key="1">
    <citation type="journal article" date="2016" name="Nat. Commun.">
        <title>Thousands of microbial genomes shed light on interconnected biogeochemical processes in an aquifer system.</title>
        <authorList>
            <person name="Anantharaman K."/>
            <person name="Brown C.T."/>
            <person name="Hug L.A."/>
            <person name="Sharon I."/>
            <person name="Castelle C.J."/>
            <person name="Probst A.J."/>
            <person name="Thomas B.C."/>
            <person name="Singh A."/>
            <person name="Wilkins M.J."/>
            <person name="Karaoz U."/>
            <person name="Brodie E.L."/>
            <person name="Williams K.H."/>
            <person name="Hubbard S.S."/>
            <person name="Banfield J.F."/>
        </authorList>
    </citation>
    <scope>NUCLEOTIDE SEQUENCE [LARGE SCALE GENOMIC DNA]</scope>
</reference>
<protein>
    <submittedName>
        <fullName evidence="2">Uncharacterized protein</fullName>
    </submittedName>
</protein>
<accession>A0A1F4NQG1</accession>
<feature type="transmembrane region" description="Helical" evidence="1">
    <location>
        <begin position="71"/>
        <end position="91"/>
    </location>
</feature>
<evidence type="ECO:0000313" key="2">
    <source>
        <dbReference type="EMBL" id="OGB73705.1"/>
    </source>
</evidence>
<feature type="transmembrane region" description="Helical" evidence="1">
    <location>
        <begin position="43"/>
        <end position="64"/>
    </location>
</feature>
<dbReference type="EMBL" id="METD01000001">
    <property type="protein sequence ID" value="OGB73705.1"/>
    <property type="molecule type" value="Genomic_DNA"/>
</dbReference>
<proteinExistence type="predicted"/>
<name>A0A1F4NQG1_UNCK3</name>
<feature type="transmembrane region" description="Helical" evidence="1">
    <location>
        <begin position="111"/>
        <end position="129"/>
    </location>
</feature>
<evidence type="ECO:0000256" key="1">
    <source>
        <dbReference type="SAM" id="Phobius"/>
    </source>
</evidence>
<dbReference type="AlphaFoldDB" id="A0A1F4NQG1"/>
<keyword evidence="1" id="KW-0812">Transmembrane</keyword>
<organism evidence="2 3">
    <name type="scientific">candidate division Kazan bacterium RIFCSPLOWO2_01_FULL_45_19</name>
    <dbReference type="NCBI Taxonomy" id="1798538"/>
    <lineage>
        <taxon>Bacteria</taxon>
        <taxon>Bacteria division Kazan-3B-28</taxon>
    </lineage>
</organism>
<keyword evidence="1" id="KW-0472">Membrane</keyword>
<evidence type="ECO:0000313" key="3">
    <source>
        <dbReference type="Proteomes" id="UP000178085"/>
    </source>
</evidence>
<gene>
    <name evidence="2" type="ORF">A3K51_02620</name>
</gene>